<feature type="signal peptide" evidence="1">
    <location>
        <begin position="1"/>
        <end position="21"/>
    </location>
</feature>
<dbReference type="STRING" id="1789224.BFG52_10170"/>
<feature type="chain" id="PRO_5010002144" description="Thiol:disulfide interchange protein" evidence="1">
    <location>
        <begin position="22"/>
        <end position="247"/>
    </location>
</feature>
<dbReference type="EMBL" id="CP016895">
    <property type="protein sequence ID" value="AOA58682.1"/>
    <property type="molecule type" value="Genomic_DNA"/>
</dbReference>
<organism evidence="3 4">
    <name type="scientific">Acinetobacter larvae</name>
    <dbReference type="NCBI Taxonomy" id="1789224"/>
    <lineage>
        <taxon>Bacteria</taxon>
        <taxon>Pseudomonadati</taxon>
        <taxon>Pseudomonadota</taxon>
        <taxon>Gammaproteobacteria</taxon>
        <taxon>Moraxellales</taxon>
        <taxon>Moraxellaceae</taxon>
        <taxon>Acinetobacter</taxon>
    </lineage>
</organism>
<dbReference type="InterPro" id="IPR012336">
    <property type="entry name" value="Thioredoxin-like_fold"/>
</dbReference>
<dbReference type="Gene3D" id="3.40.30.10">
    <property type="entry name" value="Glutaredoxin"/>
    <property type="match status" value="1"/>
</dbReference>
<dbReference type="AlphaFoldDB" id="A0A1B2M0G4"/>
<dbReference type="Gene3D" id="3.10.450.70">
    <property type="entry name" value="Disulphide bond isomerase, DsbC/G, N-terminal"/>
    <property type="match status" value="1"/>
</dbReference>
<dbReference type="Proteomes" id="UP000093391">
    <property type="component" value="Chromosome"/>
</dbReference>
<keyword evidence="1" id="KW-0676">Redox-active center</keyword>
<name>A0A1B2M0G4_9GAMM</name>
<dbReference type="KEGG" id="ala:BFG52_10170"/>
<dbReference type="InterPro" id="IPR036249">
    <property type="entry name" value="Thioredoxin-like_sf"/>
</dbReference>
<feature type="domain" description="Thioredoxin-like fold" evidence="2">
    <location>
        <begin position="117"/>
        <end position="231"/>
    </location>
</feature>
<dbReference type="PANTHER" id="PTHR35272:SF4">
    <property type="entry name" value="THIOL:DISULFIDE INTERCHANGE PROTEIN DSBG"/>
    <property type="match status" value="1"/>
</dbReference>
<dbReference type="RefSeq" id="WP_067555597.1">
    <property type="nucleotide sequence ID" value="NZ_CP016895.1"/>
</dbReference>
<comment type="similarity">
    <text evidence="1">Belongs to the thioredoxin family. DsbC subfamily.</text>
</comment>
<dbReference type="SUPFAM" id="SSF54423">
    <property type="entry name" value="DsbC/DsbG N-terminal domain-like"/>
    <property type="match status" value="1"/>
</dbReference>
<comment type="function">
    <text evidence="1">Required for disulfide bond formation in some periplasmic proteins. Acts by transferring its disulfide bond to other proteins and is reduced in the process.</text>
</comment>
<keyword evidence="1" id="KW-0732">Signal</keyword>
<sequence length="247" mass="27736">MRLIKSLITLSLIATTSTVMASNAKLQQQLQAQGYQFIEKIPAPAGLEGWVGLKDDYPSTVFISNDQKYYIVGSLMNANNEDLTEQAIQQHAKSAVLDKVWENLENSTWILDGKADAPKVVYVFTDVNCPYCYQFWQQARPWVDAGKVQLRHIMVGVIRDTSRGQAATLLSHKDPAALFKQYNQSAMKKNIATMAKIPAKIEQQLDANEALMQKYGFYATPAMLWKNAQGQLESMDGLPQNPKDIFQ</sequence>
<dbReference type="SUPFAM" id="SSF52833">
    <property type="entry name" value="Thioredoxin-like"/>
    <property type="match status" value="1"/>
</dbReference>
<evidence type="ECO:0000259" key="2">
    <source>
        <dbReference type="Pfam" id="PF13098"/>
    </source>
</evidence>
<evidence type="ECO:0000313" key="3">
    <source>
        <dbReference type="EMBL" id="AOA58682.1"/>
    </source>
</evidence>
<gene>
    <name evidence="3" type="ORF">BFG52_10170</name>
</gene>
<dbReference type="InterPro" id="IPR009094">
    <property type="entry name" value="DiS-bond_isomerase_DsbC/G_N_sf"/>
</dbReference>
<dbReference type="GO" id="GO:0042597">
    <property type="term" value="C:periplasmic space"/>
    <property type="evidence" value="ECO:0007669"/>
    <property type="project" value="UniProtKB-SubCell"/>
</dbReference>
<evidence type="ECO:0000256" key="1">
    <source>
        <dbReference type="RuleBase" id="RU364038"/>
    </source>
</evidence>
<dbReference type="InterPro" id="IPR051470">
    <property type="entry name" value="Thiol:disulfide_interchange"/>
</dbReference>
<accession>A0A1B2M0G4</accession>
<reference evidence="3 4" key="1">
    <citation type="submission" date="2016-08" db="EMBL/GenBank/DDBJ databases">
        <authorList>
            <person name="Seilhamer J.J."/>
        </authorList>
    </citation>
    <scope>NUCLEOTIDE SEQUENCE [LARGE SCALE GENOMIC DNA]</scope>
    <source>
        <strain evidence="3 4">BRTC-1</strain>
    </source>
</reference>
<protein>
    <recommendedName>
        <fullName evidence="1">Thiol:disulfide interchange protein</fullName>
    </recommendedName>
</protein>
<dbReference type="PANTHER" id="PTHR35272">
    <property type="entry name" value="THIOL:DISULFIDE INTERCHANGE PROTEIN DSBC-RELATED"/>
    <property type="match status" value="1"/>
</dbReference>
<keyword evidence="1" id="KW-0574">Periplasm</keyword>
<dbReference type="NCBIfam" id="NF008657">
    <property type="entry name" value="PRK11657.1"/>
    <property type="match status" value="1"/>
</dbReference>
<keyword evidence="4" id="KW-1185">Reference proteome</keyword>
<comment type="subcellular location">
    <subcellularLocation>
        <location evidence="1">Periplasm</location>
    </subcellularLocation>
</comment>
<evidence type="ECO:0000313" key="4">
    <source>
        <dbReference type="Proteomes" id="UP000093391"/>
    </source>
</evidence>
<dbReference type="CDD" id="cd03020">
    <property type="entry name" value="DsbA_DsbC_DsbG"/>
    <property type="match status" value="1"/>
</dbReference>
<dbReference type="Pfam" id="PF13098">
    <property type="entry name" value="Thioredoxin_2"/>
    <property type="match status" value="1"/>
</dbReference>
<proteinExistence type="inferred from homology"/>
<dbReference type="InterPro" id="IPR033954">
    <property type="entry name" value="DiS-bond_Isoase_DsbC/G"/>
</dbReference>